<dbReference type="STRING" id="471704.A0A151JNE7"/>
<dbReference type="AlphaFoldDB" id="A0A151JNE7"/>
<sequence length="154" mass="17753">MSIHYFPTSEKLSLHIVDYTTTNECAIILPNENDKWLSFRGHNKKERLCGAIMTEFIGLRAKMYALRVIGKSDTKRIKGVKKNVVAKTITFDDYVRCLNDVTVQSRRQSSIRSTLHEVYTVSELKLALSPYDDKRYVVPESVTTLPWGHYKIPL</sequence>
<name>A0A151JNE7_9HYME</name>
<dbReference type="PANTHER" id="PTHR31511:SF12">
    <property type="entry name" value="RHO TERMINATION FACTOR N-TERMINAL DOMAIN-CONTAINING PROTEIN"/>
    <property type="match status" value="1"/>
</dbReference>
<gene>
    <name evidence="1" type="ORF">ALC57_02639</name>
</gene>
<dbReference type="EMBL" id="KQ978851">
    <property type="protein sequence ID" value="KYN27953.1"/>
    <property type="molecule type" value="Genomic_DNA"/>
</dbReference>
<dbReference type="Proteomes" id="UP000078492">
    <property type="component" value="Unassembled WGS sequence"/>
</dbReference>
<accession>A0A151JNE7</accession>
<evidence type="ECO:0000313" key="2">
    <source>
        <dbReference type="Proteomes" id="UP000078492"/>
    </source>
</evidence>
<proteinExistence type="predicted"/>
<evidence type="ECO:0000313" key="1">
    <source>
        <dbReference type="EMBL" id="KYN27953.1"/>
    </source>
</evidence>
<keyword evidence="2" id="KW-1185">Reference proteome</keyword>
<reference evidence="1 2" key="1">
    <citation type="submission" date="2015-09" db="EMBL/GenBank/DDBJ databases">
        <title>Trachymyrmex cornetzi WGS genome.</title>
        <authorList>
            <person name="Nygaard S."/>
            <person name="Hu H."/>
            <person name="Boomsma J."/>
            <person name="Zhang G."/>
        </authorList>
    </citation>
    <scope>NUCLEOTIDE SEQUENCE [LARGE SCALE GENOMIC DNA]</scope>
    <source>
        <strain evidence="1">Tcor2-1</strain>
        <tissue evidence="1">Whole body</tissue>
    </source>
</reference>
<organism evidence="1 2">
    <name type="scientific">Trachymyrmex cornetzi</name>
    <dbReference type="NCBI Taxonomy" id="471704"/>
    <lineage>
        <taxon>Eukaryota</taxon>
        <taxon>Metazoa</taxon>
        <taxon>Ecdysozoa</taxon>
        <taxon>Arthropoda</taxon>
        <taxon>Hexapoda</taxon>
        <taxon>Insecta</taxon>
        <taxon>Pterygota</taxon>
        <taxon>Neoptera</taxon>
        <taxon>Endopterygota</taxon>
        <taxon>Hymenoptera</taxon>
        <taxon>Apocrita</taxon>
        <taxon>Aculeata</taxon>
        <taxon>Formicoidea</taxon>
        <taxon>Formicidae</taxon>
        <taxon>Myrmicinae</taxon>
        <taxon>Trachymyrmex</taxon>
    </lineage>
</organism>
<protein>
    <submittedName>
        <fullName evidence="1">Uncharacterized protein</fullName>
    </submittedName>
</protein>
<dbReference type="PANTHER" id="PTHR31511">
    <property type="entry name" value="PROTEIN CBG23764"/>
    <property type="match status" value="1"/>
</dbReference>